<dbReference type="OrthoDB" id="5376138at2759"/>
<feature type="transmembrane region" description="Helical" evidence="5">
    <location>
        <begin position="196"/>
        <end position="218"/>
    </location>
</feature>
<organism evidence="7 8">
    <name type="scientific">Gymnopus androsaceus JB14</name>
    <dbReference type="NCBI Taxonomy" id="1447944"/>
    <lineage>
        <taxon>Eukaryota</taxon>
        <taxon>Fungi</taxon>
        <taxon>Dikarya</taxon>
        <taxon>Basidiomycota</taxon>
        <taxon>Agaricomycotina</taxon>
        <taxon>Agaricomycetes</taxon>
        <taxon>Agaricomycetidae</taxon>
        <taxon>Agaricales</taxon>
        <taxon>Marasmiineae</taxon>
        <taxon>Omphalotaceae</taxon>
        <taxon>Gymnopus</taxon>
    </lineage>
</organism>
<sequence length="514" mass="57817">MVQHADSLVSPAASTVFAELEPKRELKGFGGVVVKSVEDVREPSLDPRLSLSSTSRPVLAAPIGNSKNTNESELEKTEYRPRYIEFEQGDARNPINFSRSKKWSITCLACFSTFLASCTASTYNMGFDSMIADLNCTEFQATIGLSLYALGFGIVPLVTASFSEEIGRQPLYYMSATGVLFMYLVIATAHNIQTVLIARFIQGAFGSTWATMVGGTIADIWQSHERGLPMSFFAVAAIGGTGFGPVYAGWVEMNPRLEWRWIQWIQMIITGFYLLLVPIIMKETRSSIILTRIAKKIRKETGDHRYRARIEDERMKLTTLIWISCTRPIHLLITEPVVASFSLWIGFVWGILYCMIESIGLVFSDIHGFNIGQIGTVFLTFIIGSVLGFATNFFQEHLYHRNFGTRGPEARLYLACCAAVLIPCGMFIYAWSTFSHVPWIVLTIGITFVPKPRSDSFPLFTEQMYAKLTFKWANTLFGCIACLLMPIPFILFFYGPAIRNRSRFSRLVMQSEHK</sequence>
<proteinExistence type="predicted"/>
<dbReference type="Gene3D" id="1.20.1250.20">
    <property type="entry name" value="MFS general substrate transporter like domains"/>
    <property type="match status" value="1"/>
</dbReference>
<feature type="domain" description="Major facilitator superfamily (MFS) profile" evidence="6">
    <location>
        <begin position="105"/>
        <end position="514"/>
    </location>
</feature>
<accession>A0A6A4GSV7</accession>
<dbReference type="AlphaFoldDB" id="A0A6A4GSV7"/>
<dbReference type="Proteomes" id="UP000799118">
    <property type="component" value="Unassembled WGS sequence"/>
</dbReference>
<gene>
    <name evidence="7" type="ORF">BT96DRAFT_960197</name>
</gene>
<dbReference type="FunFam" id="1.20.1250.20:FF:000082">
    <property type="entry name" value="MFS multidrug transporter, putative"/>
    <property type="match status" value="1"/>
</dbReference>
<dbReference type="InterPro" id="IPR020846">
    <property type="entry name" value="MFS_dom"/>
</dbReference>
<keyword evidence="8" id="KW-1185">Reference proteome</keyword>
<dbReference type="EMBL" id="ML769739">
    <property type="protein sequence ID" value="KAE9388526.1"/>
    <property type="molecule type" value="Genomic_DNA"/>
</dbReference>
<keyword evidence="4 5" id="KW-0472">Membrane</keyword>
<feature type="transmembrane region" description="Helical" evidence="5">
    <location>
        <begin position="171"/>
        <end position="190"/>
    </location>
</feature>
<feature type="transmembrane region" description="Helical" evidence="5">
    <location>
        <begin position="230"/>
        <end position="250"/>
    </location>
</feature>
<dbReference type="PANTHER" id="PTHR23502">
    <property type="entry name" value="MAJOR FACILITATOR SUPERFAMILY"/>
    <property type="match status" value="1"/>
</dbReference>
<feature type="transmembrane region" description="Helical" evidence="5">
    <location>
        <begin position="105"/>
        <end position="127"/>
    </location>
</feature>
<dbReference type="InterPro" id="IPR036259">
    <property type="entry name" value="MFS_trans_sf"/>
</dbReference>
<keyword evidence="3 5" id="KW-1133">Transmembrane helix</keyword>
<evidence type="ECO:0000259" key="6">
    <source>
        <dbReference type="PROSITE" id="PS50850"/>
    </source>
</evidence>
<protein>
    <submittedName>
        <fullName evidence="7">MFS polyamine transporter</fullName>
    </submittedName>
</protein>
<feature type="transmembrane region" description="Helical" evidence="5">
    <location>
        <begin position="262"/>
        <end position="281"/>
    </location>
</feature>
<comment type="subcellular location">
    <subcellularLocation>
        <location evidence="1">Membrane</location>
        <topology evidence="1">Multi-pass membrane protein</topology>
    </subcellularLocation>
</comment>
<reference evidence="7" key="1">
    <citation type="journal article" date="2019" name="Environ. Microbiol.">
        <title>Fungal ecological strategies reflected in gene transcription - a case study of two litter decomposers.</title>
        <authorList>
            <person name="Barbi F."/>
            <person name="Kohler A."/>
            <person name="Barry K."/>
            <person name="Baskaran P."/>
            <person name="Daum C."/>
            <person name="Fauchery L."/>
            <person name="Ihrmark K."/>
            <person name="Kuo A."/>
            <person name="LaButti K."/>
            <person name="Lipzen A."/>
            <person name="Morin E."/>
            <person name="Grigoriev I.V."/>
            <person name="Henrissat B."/>
            <person name="Lindahl B."/>
            <person name="Martin F."/>
        </authorList>
    </citation>
    <scope>NUCLEOTIDE SEQUENCE</scope>
    <source>
        <strain evidence="7">JB14</strain>
    </source>
</reference>
<evidence type="ECO:0000313" key="7">
    <source>
        <dbReference type="EMBL" id="KAE9388526.1"/>
    </source>
</evidence>
<feature type="transmembrane region" description="Helical" evidence="5">
    <location>
        <begin position="139"/>
        <end position="159"/>
    </location>
</feature>
<dbReference type="GO" id="GO:0022857">
    <property type="term" value="F:transmembrane transporter activity"/>
    <property type="evidence" value="ECO:0007669"/>
    <property type="project" value="InterPro"/>
</dbReference>
<dbReference type="PROSITE" id="PS50850">
    <property type="entry name" value="MFS"/>
    <property type="match status" value="1"/>
</dbReference>
<evidence type="ECO:0000256" key="1">
    <source>
        <dbReference type="ARBA" id="ARBA00004141"/>
    </source>
</evidence>
<evidence type="ECO:0000313" key="8">
    <source>
        <dbReference type="Proteomes" id="UP000799118"/>
    </source>
</evidence>
<keyword evidence="2 5" id="KW-0812">Transmembrane</keyword>
<feature type="transmembrane region" description="Helical" evidence="5">
    <location>
        <begin position="369"/>
        <end position="391"/>
    </location>
</feature>
<evidence type="ECO:0000256" key="3">
    <source>
        <dbReference type="ARBA" id="ARBA00022989"/>
    </source>
</evidence>
<feature type="transmembrane region" description="Helical" evidence="5">
    <location>
        <begin position="337"/>
        <end position="363"/>
    </location>
</feature>
<name>A0A6A4GSV7_9AGAR</name>
<evidence type="ECO:0000256" key="2">
    <source>
        <dbReference type="ARBA" id="ARBA00022692"/>
    </source>
</evidence>
<feature type="transmembrane region" description="Helical" evidence="5">
    <location>
        <begin position="472"/>
        <end position="494"/>
    </location>
</feature>
<evidence type="ECO:0000256" key="5">
    <source>
        <dbReference type="SAM" id="Phobius"/>
    </source>
</evidence>
<evidence type="ECO:0000256" key="4">
    <source>
        <dbReference type="ARBA" id="ARBA00023136"/>
    </source>
</evidence>
<dbReference type="SUPFAM" id="SSF103473">
    <property type="entry name" value="MFS general substrate transporter"/>
    <property type="match status" value="1"/>
</dbReference>
<dbReference type="GO" id="GO:0005886">
    <property type="term" value="C:plasma membrane"/>
    <property type="evidence" value="ECO:0007669"/>
    <property type="project" value="TreeGrafter"/>
</dbReference>
<dbReference type="PANTHER" id="PTHR23502:SF134">
    <property type="entry name" value="MAJOR FACILITATOR SUPERFAMILY (MFS) PROFILE DOMAIN-CONTAINING PROTEIN-RELATED"/>
    <property type="match status" value="1"/>
</dbReference>
<dbReference type="InterPro" id="IPR011701">
    <property type="entry name" value="MFS"/>
</dbReference>
<dbReference type="Pfam" id="PF07690">
    <property type="entry name" value="MFS_1"/>
    <property type="match status" value="1"/>
</dbReference>
<feature type="transmembrane region" description="Helical" evidence="5">
    <location>
        <begin position="412"/>
        <end position="432"/>
    </location>
</feature>